<proteinExistence type="predicted"/>
<accession>A0ABP4EZQ3</accession>
<keyword evidence="1" id="KW-0472">Membrane</keyword>
<evidence type="ECO:0008006" key="4">
    <source>
        <dbReference type="Google" id="ProtNLM"/>
    </source>
</evidence>
<feature type="transmembrane region" description="Helical" evidence="1">
    <location>
        <begin position="12"/>
        <end position="32"/>
    </location>
</feature>
<keyword evidence="1" id="KW-1133">Transmembrane helix</keyword>
<reference evidence="3" key="1">
    <citation type="journal article" date="2019" name="Int. J. Syst. Evol. Microbiol.">
        <title>The Global Catalogue of Microorganisms (GCM) 10K type strain sequencing project: providing services to taxonomists for standard genome sequencing and annotation.</title>
        <authorList>
            <consortium name="The Broad Institute Genomics Platform"/>
            <consortium name="The Broad Institute Genome Sequencing Center for Infectious Disease"/>
            <person name="Wu L."/>
            <person name="Ma J."/>
        </authorList>
    </citation>
    <scope>NUCLEOTIDE SEQUENCE [LARGE SCALE GENOMIC DNA]</scope>
    <source>
        <strain evidence="3">JCM 11813</strain>
    </source>
</reference>
<evidence type="ECO:0000313" key="2">
    <source>
        <dbReference type="EMBL" id="GAA1149564.1"/>
    </source>
</evidence>
<evidence type="ECO:0000256" key="1">
    <source>
        <dbReference type="SAM" id="Phobius"/>
    </source>
</evidence>
<sequence>MQRERRRDPYPWTWEVPLAVTLATLFVIVAGIQLGRSVANLVAGAGWTWPDANAGAFPSPIGTAFWTSLPGVLGGNAEAGLPTPAPDDLAGRGLVWGSLALTELALLAATIWLGVWAYQRWGRGRMRGMATAAEAEKLLGVTRLRKVAGIVRPDLYGKHAPGAPAPVQRAACDLTEQPGPQLGHRLSPWLLDGRRTKEHR</sequence>
<comment type="caution">
    <text evidence="2">The sequence shown here is derived from an EMBL/GenBank/DDBJ whole genome shotgun (WGS) entry which is preliminary data.</text>
</comment>
<evidence type="ECO:0000313" key="3">
    <source>
        <dbReference type="Proteomes" id="UP001499979"/>
    </source>
</evidence>
<dbReference type="Proteomes" id="UP001499979">
    <property type="component" value="Unassembled WGS sequence"/>
</dbReference>
<dbReference type="EMBL" id="BAAAJE010000015">
    <property type="protein sequence ID" value="GAA1149564.1"/>
    <property type="molecule type" value="Genomic_DNA"/>
</dbReference>
<organism evidence="2 3">
    <name type="scientific">Nocardioides aquiterrae</name>
    <dbReference type="NCBI Taxonomy" id="203799"/>
    <lineage>
        <taxon>Bacteria</taxon>
        <taxon>Bacillati</taxon>
        <taxon>Actinomycetota</taxon>
        <taxon>Actinomycetes</taxon>
        <taxon>Propionibacteriales</taxon>
        <taxon>Nocardioidaceae</taxon>
        <taxon>Nocardioides</taxon>
    </lineage>
</organism>
<keyword evidence="3" id="KW-1185">Reference proteome</keyword>
<feature type="transmembrane region" description="Helical" evidence="1">
    <location>
        <begin position="94"/>
        <end position="118"/>
    </location>
</feature>
<gene>
    <name evidence="2" type="ORF">GCM10009606_30380</name>
</gene>
<keyword evidence="1" id="KW-0812">Transmembrane</keyword>
<name>A0ABP4EZQ3_9ACTN</name>
<dbReference type="RefSeq" id="WP_343908425.1">
    <property type="nucleotide sequence ID" value="NZ_BAAAJE010000015.1"/>
</dbReference>
<protein>
    <recommendedName>
        <fullName evidence="4">Conjugal transfer protein</fullName>
    </recommendedName>
</protein>